<dbReference type="Proteomes" id="UP000236845">
    <property type="component" value="Unassembled WGS sequence"/>
</dbReference>
<protein>
    <recommendedName>
        <fullName evidence="3">PpiC domain-containing protein</fullName>
    </recommendedName>
</protein>
<gene>
    <name evidence="4" type="ORF">COT26_02065</name>
</gene>
<dbReference type="AlphaFoldDB" id="A0A2H0YQ95"/>
<dbReference type="PANTHER" id="PTHR47245:SF2">
    <property type="entry name" value="PEPTIDYL-PROLYL CIS-TRANS ISOMERASE HP_0175-RELATED"/>
    <property type="match status" value="1"/>
</dbReference>
<dbReference type="Pfam" id="PF13624">
    <property type="entry name" value="SurA_N_3"/>
    <property type="match status" value="1"/>
</dbReference>
<dbReference type="InterPro" id="IPR027304">
    <property type="entry name" value="Trigger_fact/SurA_dom_sf"/>
</dbReference>
<sequence>MTDNMTELHPQHEAVRSEIAEAKLSDPEHHDLKQLPPPHIHWLKRIGLGLIGLVLLVVIVFAIGYLRFSWQKGILLQPAKILSYPVAIVGGTWLSYYDYQVDVPNVKQYIERNSPPDASVTRQMSVDVYTRKIILNKMIGEEIINKIAKAEGVSVSESDIQASYDSYVQQSGTSAAEIETYIKTLYNWSVAEFKQKLVKPQAIQEALAKAYFAEVKKQVEQLRNSIATDPKTFGDVAKKESNDPSASNGGLLEAMNTAALKTNYADSITAIETLKVGEISAVLETSRGYEIVYLEKRVAAAKKADGEMFTLRRLVKTPGFNTWLQDQVNAEIKKNRVILFEPRFRWMADCGILTKTEQDCTTTSAN</sequence>
<dbReference type="Pfam" id="PF00639">
    <property type="entry name" value="Rotamase"/>
    <property type="match status" value="1"/>
</dbReference>
<keyword evidence="1" id="KW-0697">Rotamase</keyword>
<feature type="domain" description="PpiC" evidence="3">
    <location>
        <begin position="197"/>
        <end position="296"/>
    </location>
</feature>
<organism evidence="4 5">
    <name type="scientific">Candidatus Kerfeldbacteria bacterium CG08_land_8_20_14_0_20_43_14</name>
    <dbReference type="NCBI Taxonomy" id="2014246"/>
    <lineage>
        <taxon>Bacteria</taxon>
        <taxon>Candidatus Kerfeldiibacteriota</taxon>
    </lineage>
</organism>
<dbReference type="InterPro" id="IPR050245">
    <property type="entry name" value="PrsA_foldase"/>
</dbReference>
<evidence type="ECO:0000256" key="1">
    <source>
        <dbReference type="PROSITE-ProRule" id="PRU00278"/>
    </source>
</evidence>
<dbReference type="SUPFAM" id="SSF54534">
    <property type="entry name" value="FKBP-like"/>
    <property type="match status" value="1"/>
</dbReference>
<keyword evidence="2" id="KW-1133">Transmembrane helix</keyword>
<proteinExistence type="predicted"/>
<evidence type="ECO:0000256" key="2">
    <source>
        <dbReference type="SAM" id="Phobius"/>
    </source>
</evidence>
<dbReference type="GO" id="GO:0003755">
    <property type="term" value="F:peptidyl-prolyl cis-trans isomerase activity"/>
    <property type="evidence" value="ECO:0007669"/>
    <property type="project" value="UniProtKB-KW"/>
</dbReference>
<keyword evidence="1" id="KW-0413">Isomerase</keyword>
<evidence type="ECO:0000313" key="4">
    <source>
        <dbReference type="EMBL" id="PIS40675.1"/>
    </source>
</evidence>
<dbReference type="InterPro" id="IPR046357">
    <property type="entry name" value="PPIase_dom_sf"/>
</dbReference>
<comment type="caution">
    <text evidence="4">The sequence shown here is derived from an EMBL/GenBank/DDBJ whole genome shotgun (WGS) entry which is preliminary data.</text>
</comment>
<accession>A0A2H0YQ95</accession>
<dbReference type="Gene3D" id="3.10.50.40">
    <property type="match status" value="1"/>
</dbReference>
<dbReference type="PANTHER" id="PTHR47245">
    <property type="entry name" value="PEPTIDYLPROLYL ISOMERASE"/>
    <property type="match status" value="1"/>
</dbReference>
<feature type="transmembrane region" description="Helical" evidence="2">
    <location>
        <begin position="46"/>
        <end position="66"/>
    </location>
</feature>
<name>A0A2H0YQ95_9BACT</name>
<dbReference type="SUPFAM" id="SSF109998">
    <property type="entry name" value="Triger factor/SurA peptide-binding domain-like"/>
    <property type="match status" value="1"/>
</dbReference>
<dbReference type="Gene3D" id="1.10.4030.10">
    <property type="entry name" value="Porin chaperone SurA, peptide-binding domain"/>
    <property type="match status" value="1"/>
</dbReference>
<dbReference type="EMBL" id="PEXW01000044">
    <property type="protein sequence ID" value="PIS40675.1"/>
    <property type="molecule type" value="Genomic_DNA"/>
</dbReference>
<keyword evidence="2" id="KW-0812">Transmembrane</keyword>
<keyword evidence="2" id="KW-0472">Membrane</keyword>
<dbReference type="PROSITE" id="PS50198">
    <property type="entry name" value="PPIC_PPIASE_2"/>
    <property type="match status" value="1"/>
</dbReference>
<reference evidence="5" key="1">
    <citation type="submission" date="2017-09" db="EMBL/GenBank/DDBJ databases">
        <title>Depth-based differentiation of microbial function through sediment-hosted aquifers and enrichment of novel symbionts in the deep terrestrial subsurface.</title>
        <authorList>
            <person name="Probst A.J."/>
            <person name="Ladd B."/>
            <person name="Jarett J.K."/>
            <person name="Geller-Mcgrath D.E."/>
            <person name="Sieber C.M.K."/>
            <person name="Emerson J.B."/>
            <person name="Anantharaman K."/>
            <person name="Thomas B.C."/>
            <person name="Malmstrom R."/>
            <person name="Stieglmeier M."/>
            <person name="Klingl A."/>
            <person name="Woyke T."/>
            <person name="Ryan C.M."/>
            <person name="Banfield J.F."/>
        </authorList>
    </citation>
    <scope>NUCLEOTIDE SEQUENCE [LARGE SCALE GENOMIC DNA]</scope>
</reference>
<dbReference type="InterPro" id="IPR000297">
    <property type="entry name" value="PPIase_PpiC"/>
</dbReference>
<evidence type="ECO:0000259" key="3">
    <source>
        <dbReference type="PROSITE" id="PS50198"/>
    </source>
</evidence>
<evidence type="ECO:0000313" key="5">
    <source>
        <dbReference type="Proteomes" id="UP000236845"/>
    </source>
</evidence>